<dbReference type="Gene3D" id="3.30.750.24">
    <property type="entry name" value="STAS domain"/>
    <property type="match status" value="1"/>
</dbReference>
<sequence>MDNAQLLVAEQGPLILFQLHGRGTLKLCQEFSLYCDDMLARDDIKSVMLDLANCTSMDSTFMGIMVKIGIRAKGRLALLVVNADDSHHELLDGVGVSRVWKYVDAPVPNPSWATLAAATAGAVKNMAAKSQIILEAHQALMAIDPANIPKFQNVVDMIANETNSNPSSRSN</sequence>
<dbReference type="AlphaFoldDB" id="A0AAE3VGG7"/>
<name>A0AAE3VGG7_9BACT</name>
<dbReference type="EMBL" id="JAUSVL010000001">
    <property type="protein sequence ID" value="MDQ0289966.1"/>
    <property type="molecule type" value="Genomic_DNA"/>
</dbReference>
<protein>
    <submittedName>
        <fullName evidence="1">Anti-anti-sigma regulatory factor</fullName>
    </submittedName>
</protein>
<organism evidence="1 2">
    <name type="scientific">Oligosphaera ethanolica</name>
    <dbReference type="NCBI Taxonomy" id="760260"/>
    <lineage>
        <taxon>Bacteria</taxon>
        <taxon>Pseudomonadati</taxon>
        <taxon>Lentisphaerota</taxon>
        <taxon>Oligosphaeria</taxon>
        <taxon>Oligosphaerales</taxon>
        <taxon>Oligosphaeraceae</taxon>
        <taxon>Oligosphaera</taxon>
    </lineage>
</organism>
<evidence type="ECO:0000313" key="2">
    <source>
        <dbReference type="Proteomes" id="UP001238163"/>
    </source>
</evidence>
<dbReference type="Proteomes" id="UP001238163">
    <property type="component" value="Unassembled WGS sequence"/>
</dbReference>
<keyword evidence="2" id="KW-1185">Reference proteome</keyword>
<gene>
    <name evidence="1" type="ORF">J3R75_002073</name>
</gene>
<comment type="caution">
    <text evidence="1">The sequence shown here is derived from an EMBL/GenBank/DDBJ whole genome shotgun (WGS) entry which is preliminary data.</text>
</comment>
<dbReference type="InterPro" id="IPR036513">
    <property type="entry name" value="STAS_dom_sf"/>
</dbReference>
<reference evidence="1" key="1">
    <citation type="submission" date="2023-07" db="EMBL/GenBank/DDBJ databases">
        <title>Genomic Encyclopedia of Type Strains, Phase IV (KMG-IV): sequencing the most valuable type-strain genomes for metagenomic binning, comparative biology and taxonomic classification.</title>
        <authorList>
            <person name="Goeker M."/>
        </authorList>
    </citation>
    <scope>NUCLEOTIDE SEQUENCE</scope>
    <source>
        <strain evidence="1">DSM 24202</strain>
    </source>
</reference>
<accession>A0AAE3VGG7</accession>
<evidence type="ECO:0000313" key="1">
    <source>
        <dbReference type="EMBL" id="MDQ0289966.1"/>
    </source>
</evidence>
<proteinExistence type="predicted"/>
<dbReference type="SUPFAM" id="SSF52091">
    <property type="entry name" value="SpoIIaa-like"/>
    <property type="match status" value="1"/>
</dbReference>
<dbReference type="RefSeq" id="WP_307261400.1">
    <property type="nucleotide sequence ID" value="NZ_JAUSVL010000001.1"/>
</dbReference>